<sequence>MTGAPTVQEMDWIAVAADEGQVIIAQSDDLGGTSIEG</sequence>
<gene>
    <name evidence="1" type="ORF">I41_15070</name>
</gene>
<protein>
    <submittedName>
        <fullName evidence="1">Uncharacterized protein</fullName>
    </submittedName>
</protein>
<dbReference type="EMBL" id="CP036339">
    <property type="protein sequence ID" value="QDT72335.1"/>
    <property type="molecule type" value="Genomic_DNA"/>
</dbReference>
<dbReference type="KEGG" id="llh:I41_15070"/>
<accession>A0A517TVD2</accession>
<reference evidence="1 2" key="1">
    <citation type="submission" date="2019-02" db="EMBL/GenBank/DDBJ databases">
        <title>Deep-cultivation of Planctomycetes and their phenomic and genomic characterization uncovers novel biology.</title>
        <authorList>
            <person name="Wiegand S."/>
            <person name="Jogler M."/>
            <person name="Boedeker C."/>
            <person name="Pinto D."/>
            <person name="Vollmers J."/>
            <person name="Rivas-Marin E."/>
            <person name="Kohn T."/>
            <person name="Peeters S.H."/>
            <person name="Heuer A."/>
            <person name="Rast P."/>
            <person name="Oberbeckmann S."/>
            <person name="Bunk B."/>
            <person name="Jeske O."/>
            <person name="Meyerdierks A."/>
            <person name="Storesund J.E."/>
            <person name="Kallscheuer N."/>
            <person name="Luecker S."/>
            <person name="Lage O.M."/>
            <person name="Pohl T."/>
            <person name="Merkel B.J."/>
            <person name="Hornburger P."/>
            <person name="Mueller R.-W."/>
            <person name="Bruemmer F."/>
            <person name="Labrenz M."/>
            <person name="Spormann A.M."/>
            <person name="Op den Camp H."/>
            <person name="Overmann J."/>
            <person name="Amann R."/>
            <person name="Jetten M.S.M."/>
            <person name="Mascher T."/>
            <person name="Medema M.H."/>
            <person name="Devos D.P."/>
            <person name="Kaster A.-K."/>
            <person name="Ovreas L."/>
            <person name="Rohde M."/>
            <person name="Galperin M.Y."/>
            <person name="Jogler C."/>
        </authorList>
    </citation>
    <scope>NUCLEOTIDE SEQUENCE [LARGE SCALE GENOMIC DNA]</scope>
    <source>
        <strain evidence="1 2">I41</strain>
    </source>
</reference>
<proteinExistence type="predicted"/>
<evidence type="ECO:0000313" key="1">
    <source>
        <dbReference type="EMBL" id="QDT72335.1"/>
    </source>
</evidence>
<organism evidence="1 2">
    <name type="scientific">Lacipirellula limnantheis</name>
    <dbReference type="NCBI Taxonomy" id="2528024"/>
    <lineage>
        <taxon>Bacteria</taxon>
        <taxon>Pseudomonadati</taxon>
        <taxon>Planctomycetota</taxon>
        <taxon>Planctomycetia</taxon>
        <taxon>Pirellulales</taxon>
        <taxon>Lacipirellulaceae</taxon>
        <taxon>Lacipirellula</taxon>
    </lineage>
</organism>
<name>A0A517TVD2_9BACT</name>
<dbReference type="AlphaFoldDB" id="A0A517TVD2"/>
<dbReference type="Proteomes" id="UP000317909">
    <property type="component" value="Chromosome"/>
</dbReference>
<evidence type="ECO:0000313" key="2">
    <source>
        <dbReference type="Proteomes" id="UP000317909"/>
    </source>
</evidence>
<keyword evidence="2" id="KW-1185">Reference proteome</keyword>